<evidence type="ECO:0000259" key="6">
    <source>
        <dbReference type="Pfam" id="PF00294"/>
    </source>
</evidence>
<dbReference type="SUPFAM" id="SSF53613">
    <property type="entry name" value="Ribokinase-like"/>
    <property type="match status" value="1"/>
</dbReference>
<dbReference type="Gene3D" id="3.40.1190.20">
    <property type="match status" value="1"/>
</dbReference>
<keyword evidence="3" id="KW-0547">Nucleotide-binding</keyword>
<dbReference type="GO" id="GO:0016301">
    <property type="term" value="F:kinase activity"/>
    <property type="evidence" value="ECO:0007669"/>
    <property type="project" value="UniProtKB-KW"/>
</dbReference>
<accession>A0A9D7TAG8</accession>
<evidence type="ECO:0000256" key="5">
    <source>
        <dbReference type="ARBA" id="ARBA00022840"/>
    </source>
</evidence>
<reference evidence="7" key="1">
    <citation type="submission" date="2020-10" db="EMBL/GenBank/DDBJ databases">
        <title>Connecting structure to function with the recovery of over 1000 high-quality activated sludge metagenome-assembled genomes encoding full-length rRNA genes using long-read sequencing.</title>
        <authorList>
            <person name="Singleton C.M."/>
            <person name="Petriglieri F."/>
            <person name="Kristensen J.M."/>
            <person name="Kirkegaard R.H."/>
            <person name="Michaelsen T.Y."/>
            <person name="Andersen M.H."/>
            <person name="Karst S.M."/>
            <person name="Dueholm M.S."/>
            <person name="Nielsen P.H."/>
            <person name="Albertsen M."/>
        </authorList>
    </citation>
    <scope>NUCLEOTIDE SEQUENCE</scope>
    <source>
        <strain evidence="7">Ribe_18-Q3-R11-54_MAXAC.001</strain>
    </source>
</reference>
<organism evidence="7 8">
    <name type="scientific">Candidatus Phosphoribacter hodrii</name>
    <dbReference type="NCBI Taxonomy" id="2953743"/>
    <lineage>
        <taxon>Bacteria</taxon>
        <taxon>Bacillati</taxon>
        <taxon>Actinomycetota</taxon>
        <taxon>Actinomycetes</taxon>
        <taxon>Micrococcales</taxon>
        <taxon>Dermatophilaceae</taxon>
        <taxon>Candidatus Phosphoribacter</taxon>
    </lineage>
</organism>
<protein>
    <submittedName>
        <fullName evidence="7">Sugar kinase</fullName>
    </submittedName>
</protein>
<evidence type="ECO:0000313" key="8">
    <source>
        <dbReference type="Proteomes" id="UP000886632"/>
    </source>
</evidence>
<dbReference type="Pfam" id="PF00294">
    <property type="entry name" value="PfkB"/>
    <property type="match status" value="1"/>
</dbReference>
<dbReference type="PANTHER" id="PTHR43085">
    <property type="entry name" value="HEXOKINASE FAMILY MEMBER"/>
    <property type="match status" value="1"/>
</dbReference>
<dbReference type="InterPro" id="IPR011611">
    <property type="entry name" value="PfkB_dom"/>
</dbReference>
<dbReference type="InterPro" id="IPR050306">
    <property type="entry name" value="PfkB_Carbo_kinase"/>
</dbReference>
<evidence type="ECO:0000256" key="1">
    <source>
        <dbReference type="ARBA" id="ARBA00010688"/>
    </source>
</evidence>
<dbReference type="GO" id="GO:0005524">
    <property type="term" value="F:ATP binding"/>
    <property type="evidence" value="ECO:0007669"/>
    <property type="project" value="UniProtKB-KW"/>
</dbReference>
<evidence type="ECO:0000256" key="2">
    <source>
        <dbReference type="ARBA" id="ARBA00022679"/>
    </source>
</evidence>
<feature type="domain" description="Carbohydrate kinase PfkB" evidence="6">
    <location>
        <begin position="33"/>
        <end position="328"/>
    </location>
</feature>
<dbReference type="InterPro" id="IPR002173">
    <property type="entry name" value="Carboh/pur_kinase_PfkB_CS"/>
</dbReference>
<dbReference type="Proteomes" id="UP000886632">
    <property type="component" value="Unassembled WGS sequence"/>
</dbReference>
<gene>
    <name evidence="7" type="ORF">IPP00_10850</name>
</gene>
<comment type="similarity">
    <text evidence="1">Belongs to the carbohydrate kinase PfkB family.</text>
</comment>
<evidence type="ECO:0000256" key="4">
    <source>
        <dbReference type="ARBA" id="ARBA00022777"/>
    </source>
</evidence>
<name>A0A9D7TAG8_9MICO</name>
<keyword evidence="5" id="KW-0067">ATP-binding</keyword>
<keyword evidence="4 7" id="KW-0418">Kinase</keyword>
<dbReference type="PANTHER" id="PTHR43085:SF1">
    <property type="entry name" value="PSEUDOURIDINE KINASE-RELATED"/>
    <property type="match status" value="1"/>
</dbReference>
<sequence>MHRQGAIWTRCGRAPRRSCPTCGSAVADQVDALCIGETMVALRSRGLLSLGAPLTPAIAGAESNVAIALSRLGHHAAWCGVVGADQAGALVLRTLRAEGVDLRCVRREPAAATGLMVREERLPGVVRVDYHRRGSAGSRLDLTDVDRALRTLQPRVVHVTGISLAISQQARAAVIGAVRAARELGATVSLDVNHRRRLWTDGEASAALAPLLPDIDILVGSVDELALLAPSTLEDGSDAAAELLTLGPAEVVVKRGAHGASAFTLGESHHLPAHQITLVDPVGAGDAFTAGYLSGRLDGLPVREALARANLLGGFAAASDGDWEGLPTREEFALLALADGEAVR</sequence>
<comment type="caution">
    <text evidence="7">The sequence shown here is derived from an EMBL/GenBank/DDBJ whole genome shotgun (WGS) entry which is preliminary data.</text>
</comment>
<evidence type="ECO:0000256" key="3">
    <source>
        <dbReference type="ARBA" id="ARBA00022741"/>
    </source>
</evidence>
<keyword evidence="2" id="KW-0808">Transferase</keyword>
<dbReference type="CDD" id="cd01166">
    <property type="entry name" value="KdgK"/>
    <property type="match status" value="1"/>
</dbReference>
<dbReference type="PROSITE" id="PS00584">
    <property type="entry name" value="PFKB_KINASES_2"/>
    <property type="match status" value="1"/>
</dbReference>
<dbReference type="InterPro" id="IPR029056">
    <property type="entry name" value="Ribokinase-like"/>
</dbReference>
<proteinExistence type="inferred from homology"/>
<evidence type="ECO:0000313" key="7">
    <source>
        <dbReference type="EMBL" id="MBL0004451.1"/>
    </source>
</evidence>
<dbReference type="AlphaFoldDB" id="A0A9D7TAG8"/>
<dbReference type="EMBL" id="JADKGK010000020">
    <property type="protein sequence ID" value="MBL0004451.1"/>
    <property type="molecule type" value="Genomic_DNA"/>
</dbReference>